<accession>A0A2Z7B943</accession>
<keyword evidence="2" id="KW-1185">Reference proteome</keyword>
<reference evidence="1 2" key="1">
    <citation type="journal article" date="2015" name="Proc. Natl. Acad. Sci. U.S.A.">
        <title>The resurrection genome of Boea hygrometrica: A blueprint for survival of dehydration.</title>
        <authorList>
            <person name="Xiao L."/>
            <person name="Yang G."/>
            <person name="Zhang L."/>
            <person name="Yang X."/>
            <person name="Zhao S."/>
            <person name="Ji Z."/>
            <person name="Zhou Q."/>
            <person name="Hu M."/>
            <person name="Wang Y."/>
            <person name="Chen M."/>
            <person name="Xu Y."/>
            <person name="Jin H."/>
            <person name="Xiao X."/>
            <person name="Hu G."/>
            <person name="Bao F."/>
            <person name="Hu Y."/>
            <person name="Wan P."/>
            <person name="Li L."/>
            <person name="Deng X."/>
            <person name="Kuang T."/>
            <person name="Xiang C."/>
            <person name="Zhu J.K."/>
            <person name="Oliver M.J."/>
            <person name="He Y."/>
        </authorList>
    </citation>
    <scope>NUCLEOTIDE SEQUENCE [LARGE SCALE GENOMIC DNA]</scope>
    <source>
        <strain evidence="2">cv. XS01</strain>
    </source>
</reference>
<evidence type="ECO:0000313" key="1">
    <source>
        <dbReference type="EMBL" id="KZV30438.1"/>
    </source>
</evidence>
<name>A0A2Z7B943_9LAMI</name>
<dbReference type="AlphaFoldDB" id="A0A2Z7B943"/>
<evidence type="ECO:0000313" key="2">
    <source>
        <dbReference type="Proteomes" id="UP000250235"/>
    </source>
</evidence>
<gene>
    <name evidence="1" type="ORF">F511_30895</name>
</gene>
<dbReference type="EMBL" id="KV008279">
    <property type="protein sequence ID" value="KZV30438.1"/>
    <property type="molecule type" value="Genomic_DNA"/>
</dbReference>
<dbReference type="Proteomes" id="UP000250235">
    <property type="component" value="Unassembled WGS sequence"/>
</dbReference>
<protein>
    <submittedName>
        <fullName evidence="1">Uncharacterized protein</fullName>
    </submittedName>
</protein>
<organism evidence="1 2">
    <name type="scientific">Dorcoceras hygrometricum</name>
    <dbReference type="NCBI Taxonomy" id="472368"/>
    <lineage>
        <taxon>Eukaryota</taxon>
        <taxon>Viridiplantae</taxon>
        <taxon>Streptophyta</taxon>
        <taxon>Embryophyta</taxon>
        <taxon>Tracheophyta</taxon>
        <taxon>Spermatophyta</taxon>
        <taxon>Magnoliopsida</taxon>
        <taxon>eudicotyledons</taxon>
        <taxon>Gunneridae</taxon>
        <taxon>Pentapetalae</taxon>
        <taxon>asterids</taxon>
        <taxon>lamiids</taxon>
        <taxon>Lamiales</taxon>
        <taxon>Gesneriaceae</taxon>
        <taxon>Didymocarpoideae</taxon>
        <taxon>Trichosporeae</taxon>
        <taxon>Loxocarpinae</taxon>
        <taxon>Dorcoceras</taxon>
    </lineage>
</organism>
<proteinExistence type="predicted"/>
<sequence>MSYVSPSSFFRNVLLEDESPSLAPALQLVQLVLAHPLLYLRLCATSDTTLSQQLINILFVLQLVFLHLNATAAGSVAPADPSSRTSEPTCIFSHETSYSLRNGPTSTTHKTLFDDLSCFSTKFLRLGLRNRV</sequence>